<dbReference type="InterPro" id="IPR011990">
    <property type="entry name" value="TPR-like_helical_dom_sf"/>
</dbReference>
<dbReference type="EMBL" id="JARJCW010000108">
    <property type="protein sequence ID" value="KAJ7193419.1"/>
    <property type="molecule type" value="Genomic_DNA"/>
</dbReference>
<reference evidence="1" key="1">
    <citation type="submission" date="2023-03" db="EMBL/GenBank/DDBJ databases">
        <title>Massive genome expansion in bonnet fungi (Mycena s.s.) driven by repeated elements and novel gene families across ecological guilds.</title>
        <authorList>
            <consortium name="Lawrence Berkeley National Laboratory"/>
            <person name="Harder C.B."/>
            <person name="Miyauchi S."/>
            <person name="Viragh M."/>
            <person name="Kuo A."/>
            <person name="Thoen E."/>
            <person name="Andreopoulos B."/>
            <person name="Lu D."/>
            <person name="Skrede I."/>
            <person name="Drula E."/>
            <person name="Henrissat B."/>
            <person name="Morin E."/>
            <person name="Kohler A."/>
            <person name="Barry K."/>
            <person name="LaButti K."/>
            <person name="Morin E."/>
            <person name="Salamov A."/>
            <person name="Lipzen A."/>
            <person name="Mereny Z."/>
            <person name="Hegedus B."/>
            <person name="Baldrian P."/>
            <person name="Stursova M."/>
            <person name="Weitz H."/>
            <person name="Taylor A."/>
            <person name="Grigoriev I.V."/>
            <person name="Nagy L.G."/>
            <person name="Martin F."/>
            <person name="Kauserud H."/>
        </authorList>
    </citation>
    <scope>NUCLEOTIDE SEQUENCE</scope>
    <source>
        <strain evidence="1">9144</strain>
    </source>
</reference>
<name>A0AAD6URU6_9AGAR</name>
<organism evidence="1 2">
    <name type="scientific">Mycena pura</name>
    <dbReference type="NCBI Taxonomy" id="153505"/>
    <lineage>
        <taxon>Eukaryota</taxon>
        <taxon>Fungi</taxon>
        <taxon>Dikarya</taxon>
        <taxon>Basidiomycota</taxon>
        <taxon>Agaricomycotina</taxon>
        <taxon>Agaricomycetes</taxon>
        <taxon>Agaricomycetidae</taxon>
        <taxon>Agaricales</taxon>
        <taxon>Marasmiineae</taxon>
        <taxon>Mycenaceae</taxon>
        <taxon>Mycena</taxon>
    </lineage>
</organism>
<dbReference type="AlphaFoldDB" id="A0AAD6URU6"/>
<dbReference type="Gene3D" id="1.25.40.10">
    <property type="entry name" value="Tetratricopeptide repeat domain"/>
    <property type="match status" value="1"/>
</dbReference>
<gene>
    <name evidence="1" type="ORF">GGX14DRAFT_379045</name>
</gene>
<evidence type="ECO:0000313" key="1">
    <source>
        <dbReference type="EMBL" id="KAJ7193419.1"/>
    </source>
</evidence>
<keyword evidence="2" id="KW-1185">Reference proteome</keyword>
<dbReference type="Proteomes" id="UP001219525">
    <property type="component" value="Unassembled WGS sequence"/>
</dbReference>
<feature type="non-terminal residue" evidence="1">
    <location>
        <position position="1"/>
    </location>
</feature>
<comment type="caution">
    <text evidence="1">The sequence shown here is derived from an EMBL/GenBank/DDBJ whole genome shotgun (WGS) entry which is preliminary data.</text>
</comment>
<sequence length="280" mass="31595">ALAILTEFRQVHNQSTLEDAITLYREALLSIPKSHSMHWRVLWELSEGLLIQYWHTGDVAQVEEAISCLQQAQETKPNRLPSLRAALLAAYKAPAPRGHQPEYTRRAVFLFQRMAENDNKGLALVSESLEFRKQFERSQNVQHFEKFVRTLEEAESLLSWGHRGRDALLGILPNSLWQFSEINGNAMDLQTAIALFREYLALGNTQDPRYGPALGSLAGALYKQFILQGNQEDLDETVELCKKATIFVAAPHPLLLSNLAMSLKARFKQRGDPNAPVTST</sequence>
<protein>
    <submittedName>
        <fullName evidence="1">Uncharacterized protein</fullName>
    </submittedName>
</protein>
<evidence type="ECO:0000313" key="2">
    <source>
        <dbReference type="Proteomes" id="UP001219525"/>
    </source>
</evidence>
<proteinExistence type="predicted"/>
<accession>A0AAD6URU6</accession>